<protein>
    <submittedName>
        <fullName evidence="1">Uncharacterized protein</fullName>
    </submittedName>
</protein>
<name>A0A0A9F5Q2_ARUDO</name>
<reference evidence="1" key="1">
    <citation type="submission" date="2014-09" db="EMBL/GenBank/DDBJ databases">
        <authorList>
            <person name="Magalhaes I.L.F."/>
            <person name="Oliveira U."/>
            <person name="Santos F.R."/>
            <person name="Vidigal T.H.D.A."/>
            <person name="Brescovit A.D."/>
            <person name="Santos A.J."/>
        </authorList>
    </citation>
    <scope>NUCLEOTIDE SEQUENCE</scope>
    <source>
        <tissue evidence="1">Shoot tissue taken approximately 20 cm above the soil surface</tissue>
    </source>
</reference>
<dbReference type="AlphaFoldDB" id="A0A0A9F5Q2"/>
<reference evidence="1" key="2">
    <citation type="journal article" date="2015" name="Data Brief">
        <title>Shoot transcriptome of the giant reed, Arundo donax.</title>
        <authorList>
            <person name="Barrero R.A."/>
            <person name="Guerrero F.D."/>
            <person name="Moolhuijzen P."/>
            <person name="Goolsby J.A."/>
            <person name="Tidwell J."/>
            <person name="Bellgard S.E."/>
            <person name="Bellgard M.I."/>
        </authorList>
    </citation>
    <scope>NUCLEOTIDE SEQUENCE</scope>
    <source>
        <tissue evidence="1">Shoot tissue taken approximately 20 cm above the soil surface</tissue>
    </source>
</reference>
<organism evidence="1">
    <name type="scientific">Arundo donax</name>
    <name type="common">Giant reed</name>
    <name type="synonym">Donax arundinaceus</name>
    <dbReference type="NCBI Taxonomy" id="35708"/>
    <lineage>
        <taxon>Eukaryota</taxon>
        <taxon>Viridiplantae</taxon>
        <taxon>Streptophyta</taxon>
        <taxon>Embryophyta</taxon>
        <taxon>Tracheophyta</taxon>
        <taxon>Spermatophyta</taxon>
        <taxon>Magnoliopsida</taxon>
        <taxon>Liliopsida</taxon>
        <taxon>Poales</taxon>
        <taxon>Poaceae</taxon>
        <taxon>PACMAD clade</taxon>
        <taxon>Arundinoideae</taxon>
        <taxon>Arundineae</taxon>
        <taxon>Arundo</taxon>
    </lineage>
</organism>
<dbReference type="EMBL" id="GBRH01190254">
    <property type="protein sequence ID" value="JAE07642.1"/>
    <property type="molecule type" value="Transcribed_RNA"/>
</dbReference>
<evidence type="ECO:0000313" key="1">
    <source>
        <dbReference type="EMBL" id="JAE07642.1"/>
    </source>
</evidence>
<proteinExistence type="predicted"/>
<accession>A0A0A9F5Q2</accession>
<sequence length="53" mass="6510">MFMGDQHMITFKSLQEIYPDKRSCSRNFAPFFGQKRFKDYRDPEERLLTLSFR</sequence>